<gene>
    <name evidence="3" type="ORF">SAMN04488694_101298</name>
    <name evidence="2" type="ORF">SAMN05192552_1002268</name>
</gene>
<sequence length="195" mass="20718">MTLEDLVHGQRANAIIGWSLTGIVALSAIGSVLTAAILWRGLALLVVVVASLPALATRDWTAMLPWPVLSVAAIAVVARTAGLGLEAAGYLIVAALALVVVVELEVFTSVELSRRFAVAFAVMTTMALQALWTVAQFFSDRWFGTAFLRSQTELQQDIVIVTLVGFVLGGLFEWYVVQFEPPGSAGRSTNSTGPT</sequence>
<reference evidence="3" key="2">
    <citation type="submission" date="2016-10" db="EMBL/GenBank/DDBJ databases">
        <authorList>
            <person name="de Groot N.N."/>
        </authorList>
    </citation>
    <scope>NUCLEOTIDE SEQUENCE [LARGE SCALE GENOMIC DNA]</scope>
    <source>
        <strain evidence="3">CDM_6</strain>
    </source>
</reference>
<protein>
    <submittedName>
        <fullName evidence="2">Uncharacterized protein</fullName>
    </submittedName>
</protein>
<dbReference type="Proteomes" id="UP000324021">
    <property type="component" value="Unassembled WGS sequence"/>
</dbReference>
<keyword evidence="4" id="KW-1185">Reference proteome</keyword>
<evidence type="ECO:0000256" key="1">
    <source>
        <dbReference type="SAM" id="Phobius"/>
    </source>
</evidence>
<dbReference type="AlphaFoldDB" id="A0A1G6K5V4"/>
<dbReference type="EMBL" id="FOIC01000001">
    <property type="protein sequence ID" value="SES74342.1"/>
    <property type="molecule type" value="Genomic_DNA"/>
</dbReference>
<organism evidence="2 5">
    <name type="scientific">Natrinema hispanicum</name>
    <dbReference type="NCBI Taxonomy" id="392421"/>
    <lineage>
        <taxon>Archaea</taxon>
        <taxon>Methanobacteriati</taxon>
        <taxon>Methanobacteriota</taxon>
        <taxon>Stenosarchaea group</taxon>
        <taxon>Halobacteria</taxon>
        <taxon>Halobacteriales</taxon>
        <taxon>Natrialbaceae</taxon>
        <taxon>Natrinema</taxon>
    </lineage>
</organism>
<keyword evidence="1" id="KW-0812">Transmembrane</keyword>
<evidence type="ECO:0000313" key="4">
    <source>
        <dbReference type="Proteomes" id="UP000199320"/>
    </source>
</evidence>
<accession>A0A1G6K5V4</accession>
<evidence type="ECO:0000313" key="3">
    <source>
        <dbReference type="EMBL" id="SES74342.1"/>
    </source>
</evidence>
<evidence type="ECO:0000313" key="5">
    <source>
        <dbReference type="Proteomes" id="UP000324021"/>
    </source>
</evidence>
<dbReference type="EMBL" id="FMZP01000002">
    <property type="protein sequence ID" value="SDC26258.1"/>
    <property type="molecule type" value="Genomic_DNA"/>
</dbReference>
<evidence type="ECO:0000313" key="2">
    <source>
        <dbReference type="EMBL" id="SDC26258.1"/>
    </source>
</evidence>
<dbReference type="STRING" id="392421.SAMN04488694_101298"/>
<feature type="transmembrane region" description="Helical" evidence="1">
    <location>
        <begin position="12"/>
        <end position="31"/>
    </location>
</feature>
<name>A0A1G6K5V4_9EURY</name>
<feature type="transmembrane region" description="Helical" evidence="1">
    <location>
        <begin position="87"/>
        <end position="104"/>
    </location>
</feature>
<proteinExistence type="predicted"/>
<feature type="transmembrane region" description="Helical" evidence="1">
    <location>
        <begin position="158"/>
        <end position="177"/>
    </location>
</feature>
<feature type="transmembrane region" description="Helical" evidence="1">
    <location>
        <begin position="116"/>
        <end position="138"/>
    </location>
</feature>
<reference evidence="4 5" key="1">
    <citation type="submission" date="2016-10" db="EMBL/GenBank/DDBJ databases">
        <authorList>
            <person name="Varghese N."/>
            <person name="Submissions S."/>
        </authorList>
    </citation>
    <scope>NUCLEOTIDE SEQUENCE [LARGE SCALE GENOMIC DNA]</scope>
    <source>
        <strain evidence="2 5">CDM_1</strain>
        <strain evidence="4">CDM_6</strain>
    </source>
</reference>
<keyword evidence="1" id="KW-0472">Membrane</keyword>
<feature type="transmembrane region" description="Helical" evidence="1">
    <location>
        <begin position="37"/>
        <end position="56"/>
    </location>
</feature>
<dbReference type="RefSeq" id="WP_092929335.1">
    <property type="nucleotide sequence ID" value="NZ_FMZP01000002.1"/>
</dbReference>
<keyword evidence="1" id="KW-1133">Transmembrane helix</keyword>
<feature type="transmembrane region" description="Helical" evidence="1">
    <location>
        <begin position="63"/>
        <end position="81"/>
    </location>
</feature>
<dbReference type="OrthoDB" id="342532at2157"/>
<dbReference type="Proteomes" id="UP000199320">
    <property type="component" value="Unassembled WGS sequence"/>
</dbReference>